<organism evidence="1">
    <name type="scientific">Trepomonas sp. PC1</name>
    <dbReference type="NCBI Taxonomy" id="1076344"/>
    <lineage>
        <taxon>Eukaryota</taxon>
        <taxon>Metamonada</taxon>
        <taxon>Diplomonadida</taxon>
        <taxon>Hexamitidae</taxon>
        <taxon>Hexamitinae</taxon>
        <taxon>Trepomonas</taxon>
    </lineage>
</organism>
<proteinExistence type="predicted"/>
<evidence type="ECO:0000313" key="1">
    <source>
        <dbReference type="EMBL" id="JAP89192.1"/>
    </source>
</evidence>
<dbReference type="AlphaFoldDB" id="A0A146JX38"/>
<accession>A0A146JX38</accession>
<feature type="non-terminal residue" evidence="1">
    <location>
        <position position="1"/>
    </location>
</feature>
<protein>
    <submittedName>
        <fullName evidence="1">Uncharacterized protein</fullName>
    </submittedName>
</protein>
<name>A0A146JX38_9EUKA</name>
<dbReference type="EMBL" id="GDID01007414">
    <property type="protein sequence ID" value="JAP89192.1"/>
    <property type="molecule type" value="Transcribed_RNA"/>
</dbReference>
<reference evidence="1" key="1">
    <citation type="submission" date="2015-07" db="EMBL/GenBank/DDBJ databases">
        <title>Adaptation to a free-living lifestyle via gene acquisitions in the diplomonad Trepomonas sp. PC1.</title>
        <authorList>
            <person name="Xu F."/>
            <person name="Jerlstrom-Hultqvist J."/>
            <person name="Kolisko M."/>
            <person name="Simpson A.G.B."/>
            <person name="Roger A.J."/>
            <person name="Svard S.G."/>
            <person name="Andersson J.O."/>
        </authorList>
    </citation>
    <scope>NUCLEOTIDE SEQUENCE</scope>
    <source>
        <strain evidence="1">PC1</strain>
    </source>
</reference>
<gene>
    <name evidence="1" type="ORF">TPC1_31313</name>
</gene>
<sequence>KSCKEAVTQDQKNKYIRYLNTLSYEQQNEFFKMTGNQRQNVIVQYEEDQQLMQQQEQIQYQNKYQEESDDIYHEPQKQIVQKKQDLQQEESEKFEEKDIITEKPIQQIEFLHQIINLEKLIQLSESIYFNDLKKYLYVFVSRGQEVLLVQPLHVLDDYFTIIYEDCEERILFEDVNDPIQISDDVLKQFNADKYEPKIKYIIEVLLKNQECDEMEIFPMFYSEQSLQKDFLQRIQQCDQRIMLSKDIDVQLRFKQIRQQTEDSYNQTLQKYNTVKYVKNTMRVDEYGMVLNNCVTLLKEFKLVGQTAPFIKEKIQRPLLERLKKGDLVEFEDNFVVFQGEKQEREGICYKCQGSGKFWGRVVEDGRAVYRFE</sequence>